<sequence>METLAYTHVAVHYEELNSSSELRAFRNIKLKALKAVKSIAIAVGCTTAGVVAGTAAQAETVHKTFSYGDKGSGIAILQSKLGGIAVDGIFGSQTLSKLKSYQAAHGLAVDGVATPKTLASIGSLNLAQASNQTPLQQGKLKLINDIPRPIIIYLKKQGDVRYSRYAYLRGCTERTLNAQYSSSWNVSNDLESWHGLNVHRGGVYSVTASSMEKNKEGVKCLGYIKLKESIKKQEEEKHGQRATQVFWSPLSLLDDGIRALSRSDDALVHVANKGIKQTDEAFKLAQQSKQYISPEYQGVNKAYKATEGITDDILRENQAMVNVISQAKENQKKLIDQYLRNNGDTQNFVDIANFTETWINASVLEGAVDPTALRQQLYEFFTVKCGYKVRTVEVVDALVSNAVSVANVTKKINTMSTNNKVVKSQPLMAQAELTPRESLETILKGANCIKNERIRRTEMVLSLAPGQ</sequence>
<dbReference type="Gene3D" id="1.10.101.10">
    <property type="entry name" value="PGBD-like superfamily/PGBD"/>
    <property type="match status" value="1"/>
</dbReference>
<evidence type="ECO:0000313" key="2">
    <source>
        <dbReference type="EMBL" id="MBD2605955.1"/>
    </source>
</evidence>
<reference evidence="2 3" key="1">
    <citation type="journal article" date="2020" name="ISME J.">
        <title>Comparative genomics reveals insights into cyanobacterial evolution and habitat adaptation.</title>
        <authorList>
            <person name="Chen M.Y."/>
            <person name="Teng W.K."/>
            <person name="Zhao L."/>
            <person name="Hu C.X."/>
            <person name="Zhou Y.K."/>
            <person name="Han B.P."/>
            <person name="Song L.R."/>
            <person name="Shu W.S."/>
        </authorList>
    </citation>
    <scope>NUCLEOTIDE SEQUENCE [LARGE SCALE GENOMIC DNA]</scope>
    <source>
        <strain evidence="2 3">FACHB-248</strain>
    </source>
</reference>
<organism evidence="2 3">
    <name type="scientific">Scytonema hofmannii FACHB-248</name>
    <dbReference type="NCBI Taxonomy" id="1842502"/>
    <lineage>
        <taxon>Bacteria</taxon>
        <taxon>Bacillati</taxon>
        <taxon>Cyanobacteriota</taxon>
        <taxon>Cyanophyceae</taxon>
        <taxon>Nostocales</taxon>
        <taxon>Scytonemataceae</taxon>
        <taxon>Scytonema</taxon>
    </lineage>
</organism>
<dbReference type="InterPro" id="IPR036366">
    <property type="entry name" value="PGBDSf"/>
</dbReference>
<dbReference type="Proteomes" id="UP000660380">
    <property type="component" value="Unassembled WGS sequence"/>
</dbReference>
<accession>A0ABR8GR72</accession>
<name>A0ABR8GR72_9CYAN</name>
<dbReference type="InterPro" id="IPR036365">
    <property type="entry name" value="PGBD-like_sf"/>
</dbReference>
<dbReference type="InterPro" id="IPR002477">
    <property type="entry name" value="Peptidoglycan-bd-like"/>
</dbReference>
<dbReference type="EMBL" id="JACJTA010000031">
    <property type="protein sequence ID" value="MBD2605955.1"/>
    <property type="molecule type" value="Genomic_DNA"/>
</dbReference>
<evidence type="ECO:0000313" key="3">
    <source>
        <dbReference type="Proteomes" id="UP000660380"/>
    </source>
</evidence>
<evidence type="ECO:0000259" key="1">
    <source>
        <dbReference type="Pfam" id="PF01471"/>
    </source>
</evidence>
<feature type="domain" description="Peptidoglycan binding-like" evidence="1">
    <location>
        <begin position="84"/>
        <end position="120"/>
    </location>
</feature>
<gene>
    <name evidence="2" type="ORF">H6G81_15855</name>
</gene>
<dbReference type="Pfam" id="PF01471">
    <property type="entry name" value="PG_binding_1"/>
    <property type="match status" value="1"/>
</dbReference>
<dbReference type="RefSeq" id="WP_029630831.1">
    <property type="nucleotide sequence ID" value="NZ_JACJTA010000031.1"/>
</dbReference>
<comment type="caution">
    <text evidence="2">The sequence shown here is derived from an EMBL/GenBank/DDBJ whole genome shotgun (WGS) entry which is preliminary data.</text>
</comment>
<protein>
    <submittedName>
        <fullName evidence="2">Peptidoglycan-binding protein</fullName>
    </submittedName>
</protein>
<proteinExistence type="predicted"/>
<keyword evidence="3" id="KW-1185">Reference proteome</keyword>
<dbReference type="SUPFAM" id="SSF47090">
    <property type="entry name" value="PGBD-like"/>
    <property type="match status" value="1"/>
</dbReference>